<dbReference type="InterPro" id="IPR023296">
    <property type="entry name" value="Glyco_hydro_beta-prop_sf"/>
</dbReference>
<protein>
    <submittedName>
        <fullName evidence="8">Levansucrase/invertase</fullName>
    </submittedName>
</protein>
<comment type="cofactor">
    <cofactor evidence="4">
        <name>Ca(2+)</name>
        <dbReference type="ChEBI" id="CHEBI:29108"/>
    </cofactor>
</comment>
<feature type="site" description="Transition state stabilizer" evidence="5">
    <location>
        <position position="663"/>
    </location>
</feature>
<sequence length="882" mass="98300">MKKAAKFGKLVLTAAILASSLTATSVSAKAAQNPSVPNDYTAVWSRQAAEQVKLTSENTAPKIDTNFKLAAPDVWIWDTWPLQNRDGSLAVVNGYRIAFALVAPRTFGWNDRHTEARIGMFYSKDGVDWTYAGIPYDYDKAYGHMQWAGSAMLDKKGKIHLFYTATTDMNAGGGKEWDQNGWVQRAEQRLAKTTFDIKADDSGVKLINEGQHQIIAEPDGKYYETIEQFHDGGHNITAFRDPFFFQDPNTGKEYIIFEGQVGGKSSEQKLKPENIGDEEYRSTHTVPDRAELYDGNIGIAEVTDKDASKLKLLPPLLESIGTNHQVERPHMYIKGNDYYLMTISHTFTYAPGLTGPDGVYGFHNEGGIRGDYKPLNGSGLVVANPKESPYQAYSWMVLPDETAISFINEPLDENGNVKHGGTFAPTLQLSFEGDKTKIVGELQHGEIRDFGPYLSAKDVTKMEKKNSQTEITTTNWTREQASMIEQNEDNTLPYTDIKKLEKMTPDYHIWDTWPLMDRDGNIATYKGYKVLFALSAPSDVLPGKVHDIATIRYFISKDGKEWKFVGDLFPEGTKLGSRQWAGSAMLDGDKIHAFYTATGHEGEKNLTYEQRLAMSIGEIEADKNGVKFTNWTPHRIIMEPDGEYYQTLEQAKQGEGGGYAFRDPMWFKDPKTKKEYLIFEGQSAGAVADRELKPEYIGSEEFQKNHTVPAGAAYANANIGIIEVVKGDFNNLKLLPPLLEANYVNEELERPHIVVKNGKYYLFTDSHINKYAEGLKGPEGLYGFVSDKLGEGYEPLNGSGLVIANPKNNPYQAYSWLVLPNLNVVGFAHFGDLGEMAIGDVGNQSPEYQFEHWGGTLPPTVKIALNGDTTKIAGELPPGWIN</sequence>
<feature type="binding site" evidence="3">
    <location>
        <begin position="747"/>
        <end position="749"/>
    </location>
    <ligand>
        <name>substrate</name>
    </ligand>
</feature>
<evidence type="ECO:0000256" key="1">
    <source>
        <dbReference type="ARBA" id="ARBA00006775"/>
    </source>
</evidence>
<gene>
    <name evidence="8" type="ORF">DFP97_10115</name>
</gene>
<comment type="similarity">
    <text evidence="1 6">Belongs to the glycosyl hydrolase 68 family.</text>
</comment>
<proteinExistence type="inferred from homology"/>
<dbReference type="CDD" id="cd08997">
    <property type="entry name" value="GH68"/>
    <property type="match status" value="2"/>
</dbReference>
<comment type="caution">
    <text evidence="8">The sequence shown here is derived from an EMBL/GenBank/DDBJ whole genome shotgun (WGS) entry which is preliminary data.</text>
</comment>
<evidence type="ECO:0000256" key="6">
    <source>
        <dbReference type="RuleBase" id="RU361220"/>
    </source>
</evidence>
<evidence type="ECO:0000313" key="8">
    <source>
        <dbReference type="EMBL" id="RCW51675.1"/>
    </source>
</evidence>
<feature type="binding site" evidence="3">
    <location>
        <position position="510"/>
    </location>
    <ligand>
        <name>substrate</name>
    </ligand>
</feature>
<evidence type="ECO:0000313" key="9">
    <source>
        <dbReference type="Proteomes" id="UP000252415"/>
    </source>
</evidence>
<keyword evidence="4" id="KW-0106">Calcium</keyword>
<organism evidence="8 9">
    <name type="scientific">Paenibacillus prosopidis</name>
    <dbReference type="NCBI Taxonomy" id="630520"/>
    <lineage>
        <taxon>Bacteria</taxon>
        <taxon>Bacillati</taxon>
        <taxon>Bacillota</taxon>
        <taxon>Bacilli</taxon>
        <taxon>Bacillales</taxon>
        <taxon>Paenibacillaceae</taxon>
        <taxon>Paenibacillus</taxon>
    </lineage>
</organism>
<dbReference type="Proteomes" id="UP000252415">
    <property type="component" value="Unassembled WGS sequence"/>
</dbReference>
<dbReference type="Pfam" id="PF02435">
    <property type="entry name" value="Glyco_hydro_68"/>
    <property type="match status" value="2"/>
</dbReference>
<dbReference type="GO" id="GO:0009758">
    <property type="term" value="P:carbohydrate utilization"/>
    <property type="evidence" value="ECO:0007669"/>
    <property type="project" value="InterPro"/>
</dbReference>
<dbReference type="AlphaFoldDB" id="A0A368W7N9"/>
<feature type="active site" description="Proton donor/acceptor" evidence="2">
    <location>
        <position position="749"/>
    </location>
</feature>
<reference evidence="8 9" key="1">
    <citation type="submission" date="2018-07" db="EMBL/GenBank/DDBJ databases">
        <title>Genomic Encyclopedia of Type Strains, Phase III (KMG-III): the genomes of soil and plant-associated and newly described type strains.</title>
        <authorList>
            <person name="Whitman W."/>
        </authorList>
    </citation>
    <scope>NUCLEOTIDE SEQUENCE [LARGE SCALE GENOMIC DNA]</scope>
    <source>
        <strain evidence="8 9">CECT 7506</strain>
    </source>
</reference>
<dbReference type="InterPro" id="IPR003469">
    <property type="entry name" value="Glyco_hydro_68"/>
</dbReference>
<feature type="binding site" evidence="3">
    <location>
        <position position="581"/>
    </location>
    <ligand>
        <name>substrate</name>
    </ligand>
</feature>
<feature type="binding site" evidence="4">
    <location>
        <position position="716"/>
    </location>
    <ligand>
        <name>Ca(2+)</name>
        <dbReference type="ChEBI" id="CHEBI:29108"/>
        <label>1</label>
    </ligand>
</feature>
<accession>A0A368W7N9</accession>
<dbReference type="GO" id="GO:0046872">
    <property type="term" value="F:metal ion binding"/>
    <property type="evidence" value="ECO:0007669"/>
    <property type="project" value="UniProtKB-KW"/>
</dbReference>
<name>A0A368W7N9_9BACL</name>
<keyword evidence="4" id="KW-0479">Metal-binding</keyword>
<evidence type="ECO:0000256" key="2">
    <source>
        <dbReference type="PIRSR" id="PIRSR603469-1"/>
    </source>
</evidence>
<evidence type="ECO:0000256" key="3">
    <source>
        <dbReference type="PIRSR" id="PIRSR603469-2"/>
    </source>
</evidence>
<feature type="active site" description="Nucleophile" evidence="2">
    <location>
        <position position="511"/>
    </location>
</feature>
<feature type="chain" id="PRO_5017075908" evidence="7">
    <location>
        <begin position="31"/>
        <end position="882"/>
    </location>
</feature>
<dbReference type="EMBL" id="QPJD01000001">
    <property type="protein sequence ID" value="RCW51675.1"/>
    <property type="molecule type" value="Genomic_DNA"/>
</dbReference>
<feature type="binding site" evidence="3">
    <location>
        <begin position="662"/>
        <end position="663"/>
    </location>
    <ligand>
        <name>substrate</name>
    </ligand>
</feature>
<evidence type="ECO:0000256" key="7">
    <source>
        <dbReference type="SAM" id="SignalP"/>
    </source>
</evidence>
<evidence type="ECO:0000256" key="4">
    <source>
        <dbReference type="PIRSR" id="PIRSR603469-3"/>
    </source>
</evidence>
<evidence type="ECO:0000256" key="5">
    <source>
        <dbReference type="PIRSR" id="PIRSR603469-4"/>
    </source>
</evidence>
<dbReference type="RefSeq" id="WP_245975758.1">
    <property type="nucleotide sequence ID" value="NZ_QPJD01000001.1"/>
</dbReference>
<dbReference type="GO" id="GO:0050053">
    <property type="term" value="F:levansucrase activity"/>
    <property type="evidence" value="ECO:0007669"/>
    <property type="project" value="InterPro"/>
</dbReference>
<keyword evidence="7" id="KW-0732">Signal</keyword>
<dbReference type="Gene3D" id="2.115.10.20">
    <property type="entry name" value="Glycosyl hydrolase domain, family 43"/>
    <property type="match status" value="2"/>
</dbReference>
<keyword evidence="9" id="KW-1185">Reference proteome</keyword>
<dbReference type="SUPFAM" id="SSF75005">
    <property type="entry name" value="Arabinanase/levansucrase/invertase"/>
    <property type="match status" value="2"/>
</dbReference>
<feature type="signal peptide" evidence="7">
    <location>
        <begin position="1"/>
        <end position="30"/>
    </location>
</feature>